<keyword evidence="1" id="KW-1185">Reference proteome</keyword>
<evidence type="ECO:0000313" key="2">
    <source>
        <dbReference type="WBParaSite" id="nRc.2.0.1.t46796-RA"/>
    </source>
</evidence>
<name>A0A915LAL2_ROMCU</name>
<evidence type="ECO:0000313" key="1">
    <source>
        <dbReference type="Proteomes" id="UP000887565"/>
    </source>
</evidence>
<dbReference type="WBParaSite" id="nRc.2.0.1.t46796-RA">
    <property type="protein sequence ID" value="nRc.2.0.1.t46796-RA"/>
    <property type="gene ID" value="nRc.2.0.1.g46796"/>
</dbReference>
<reference evidence="2" key="1">
    <citation type="submission" date="2022-11" db="UniProtKB">
        <authorList>
            <consortium name="WormBaseParasite"/>
        </authorList>
    </citation>
    <scope>IDENTIFICATION</scope>
</reference>
<protein>
    <submittedName>
        <fullName evidence="2">Uncharacterized protein</fullName>
    </submittedName>
</protein>
<organism evidence="1 2">
    <name type="scientific">Romanomermis culicivorax</name>
    <name type="common">Nematode worm</name>
    <dbReference type="NCBI Taxonomy" id="13658"/>
    <lineage>
        <taxon>Eukaryota</taxon>
        <taxon>Metazoa</taxon>
        <taxon>Ecdysozoa</taxon>
        <taxon>Nematoda</taxon>
        <taxon>Enoplea</taxon>
        <taxon>Dorylaimia</taxon>
        <taxon>Mermithida</taxon>
        <taxon>Mermithoidea</taxon>
        <taxon>Mermithidae</taxon>
        <taxon>Romanomermis</taxon>
    </lineage>
</organism>
<dbReference type="AlphaFoldDB" id="A0A915LAL2"/>
<sequence>MNKKLYFNDFAPPGELPFGLNVSMLSKLTGLALNFVALDMRSSDTGNKLPSLDGPGAIIDLSFSVVVVKFLPNAPGERRDPGARVESGFHSLNLPGYPV</sequence>
<accession>A0A915LAL2</accession>
<dbReference type="Proteomes" id="UP000887565">
    <property type="component" value="Unplaced"/>
</dbReference>
<proteinExistence type="predicted"/>